<name>A0A1Y1HQ91_KLENI</name>
<dbReference type="SMART" id="SM00232">
    <property type="entry name" value="JAB_MPN"/>
    <property type="match status" value="1"/>
</dbReference>
<dbReference type="Gene3D" id="3.40.140.10">
    <property type="entry name" value="Cytidine Deaminase, domain 2"/>
    <property type="match status" value="1"/>
</dbReference>
<gene>
    <name evidence="3" type="ORF">KFL_000180390</name>
</gene>
<feature type="compositionally biased region" description="Basic and acidic residues" evidence="1">
    <location>
        <begin position="520"/>
        <end position="529"/>
    </location>
</feature>
<protein>
    <submittedName>
        <fullName evidence="3">Putative Mov34/MPN/PAD-1 family protein</fullName>
    </submittedName>
</protein>
<dbReference type="GO" id="GO:0031593">
    <property type="term" value="F:polyubiquitin modification-dependent protein binding"/>
    <property type="evidence" value="ECO:0000318"/>
    <property type="project" value="GO_Central"/>
</dbReference>
<dbReference type="Pfam" id="PF01398">
    <property type="entry name" value="JAB"/>
    <property type="match status" value="1"/>
</dbReference>
<dbReference type="PROSITE" id="PS50249">
    <property type="entry name" value="MPN"/>
    <property type="match status" value="1"/>
</dbReference>
<dbReference type="EMBL" id="DF236967">
    <property type="protein sequence ID" value="GAQ78756.1"/>
    <property type="molecule type" value="Genomic_DNA"/>
</dbReference>
<evidence type="ECO:0000313" key="3">
    <source>
        <dbReference type="EMBL" id="GAQ78756.1"/>
    </source>
</evidence>
<proteinExistence type="predicted"/>
<dbReference type="FunFam" id="3.40.140.10:FF:000042">
    <property type="entry name" value="Mov34/MPN/PAD-1 family protein"/>
    <property type="match status" value="1"/>
</dbReference>
<feature type="domain" description="MPN" evidence="2">
    <location>
        <begin position="6"/>
        <end position="152"/>
    </location>
</feature>
<feature type="compositionally biased region" description="Basic and acidic residues" evidence="1">
    <location>
        <begin position="538"/>
        <end position="549"/>
    </location>
</feature>
<dbReference type="Proteomes" id="UP000054558">
    <property type="component" value="Unassembled WGS sequence"/>
</dbReference>
<feature type="compositionally biased region" description="Low complexity" evidence="1">
    <location>
        <begin position="195"/>
        <end position="209"/>
    </location>
</feature>
<dbReference type="AlphaFoldDB" id="A0A1Y1HQ91"/>
<dbReference type="GO" id="GO:0070531">
    <property type="term" value="C:BRCA1-A complex"/>
    <property type="evidence" value="ECO:0000318"/>
    <property type="project" value="GO_Central"/>
</dbReference>
<reference evidence="3 4" key="1">
    <citation type="journal article" date="2014" name="Nat. Commun.">
        <title>Klebsormidium flaccidum genome reveals primary factors for plant terrestrial adaptation.</title>
        <authorList>
            <person name="Hori K."/>
            <person name="Maruyama F."/>
            <person name="Fujisawa T."/>
            <person name="Togashi T."/>
            <person name="Yamamoto N."/>
            <person name="Seo M."/>
            <person name="Sato S."/>
            <person name="Yamada T."/>
            <person name="Mori H."/>
            <person name="Tajima N."/>
            <person name="Moriyama T."/>
            <person name="Ikeuchi M."/>
            <person name="Watanabe M."/>
            <person name="Wada H."/>
            <person name="Kobayashi K."/>
            <person name="Saito M."/>
            <person name="Masuda T."/>
            <person name="Sasaki-Sekimoto Y."/>
            <person name="Mashiguchi K."/>
            <person name="Awai K."/>
            <person name="Shimojima M."/>
            <person name="Masuda S."/>
            <person name="Iwai M."/>
            <person name="Nobusawa T."/>
            <person name="Narise T."/>
            <person name="Kondo S."/>
            <person name="Saito H."/>
            <person name="Sato R."/>
            <person name="Murakawa M."/>
            <person name="Ihara Y."/>
            <person name="Oshima-Yamada Y."/>
            <person name="Ohtaka K."/>
            <person name="Satoh M."/>
            <person name="Sonobe K."/>
            <person name="Ishii M."/>
            <person name="Ohtani R."/>
            <person name="Kanamori-Sato M."/>
            <person name="Honoki R."/>
            <person name="Miyazaki D."/>
            <person name="Mochizuki H."/>
            <person name="Umetsu J."/>
            <person name="Higashi K."/>
            <person name="Shibata D."/>
            <person name="Kamiya Y."/>
            <person name="Sato N."/>
            <person name="Nakamura Y."/>
            <person name="Tabata S."/>
            <person name="Ida S."/>
            <person name="Kurokawa K."/>
            <person name="Ohta H."/>
        </authorList>
    </citation>
    <scope>NUCLEOTIDE SEQUENCE [LARGE SCALE GENOMIC DNA]</scope>
    <source>
        <strain evidence="3 4">NIES-2285</strain>
    </source>
</reference>
<dbReference type="STRING" id="105231.A0A1Y1HQ91"/>
<dbReference type="InterPro" id="IPR040749">
    <property type="entry name" value="BRCC36_C"/>
</dbReference>
<dbReference type="Pfam" id="PF18110">
    <property type="entry name" value="BRCC36_C"/>
    <property type="match status" value="1"/>
</dbReference>
<dbReference type="GO" id="GO:0008237">
    <property type="term" value="F:metallopeptidase activity"/>
    <property type="evidence" value="ECO:0000318"/>
    <property type="project" value="GO_Central"/>
</dbReference>
<dbReference type="InterPro" id="IPR050242">
    <property type="entry name" value="JAMM_MPN+_peptidase_M67A"/>
</dbReference>
<dbReference type="GO" id="GO:0006302">
    <property type="term" value="P:double-strand break repair"/>
    <property type="evidence" value="ECO:0000318"/>
    <property type="project" value="GO_Central"/>
</dbReference>
<keyword evidence="4" id="KW-1185">Reference proteome</keyword>
<dbReference type="OrthoDB" id="446074at2759"/>
<feature type="region of interest" description="Disordered" evidence="1">
    <location>
        <begin position="148"/>
        <end position="314"/>
    </location>
</feature>
<feature type="compositionally biased region" description="Polar residues" evidence="1">
    <location>
        <begin position="261"/>
        <end position="280"/>
    </location>
</feature>
<organism evidence="3 4">
    <name type="scientific">Klebsormidium nitens</name>
    <name type="common">Green alga</name>
    <name type="synonym">Ulothrix nitens</name>
    <dbReference type="NCBI Taxonomy" id="105231"/>
    <lineage>
        <taxon>Eukaryota</taxon>
        <taxon>Viridiplantae</taxon>
        <taxon>Streptophyta</taxon>
        <taxon>Klebsormidiophyceae</taxon>
        <taxon>Klebsormidiales</taxon>
        <taxon>Klebsormidiaceae</taxon>
        <taxon>Klebsormidium</taxon>
    </lineage>
</organism>
<dbReference type="InterPro" id="IPR000555">
    <property type="entry name" value="JAMM/MPN+_dom"/>
</dbReference>
<feature type="region of interest" description="Disordered" evidence="1">
    <location>
        <begin position="431"/>
        <end position="549"/>
    </location>
</feature>
<evidence type="ECO:0000313" key="4">
    <source>
        <dbReference type="Proteomes" id="UP000054558"/>
    </source>
</evidence>
<dbReference type="PANTHER" id="PTHR10410">
    <property type="entry name" value="EUKARYOTIC TRANSLATION INITIATION FACTOR 3 -RELATED"/>
    <property type="match status" value="1"/>
</dbReference>
<dbReference type="SUPFAM" id="SSF102712">
    <property type="entry name" value="JAB1/MPN domain"/>
    <property type="match status" value="1"/>
</dbReference>
<sequence length="549" mass="58840">MSLTDVEVTAEVWMTCVTHALSTEKEEIMGLLLGDVLVYGDGRATARVFSAAPQTRSDRRKDRVETNPEQLAAAAAEAERLSVLSGRETRVIGWYHSHPHITVFPSHVDVATQGMYQMLDQGFIGLIFSCFSEDASKVGRIQVTAFQSAPANRRSPTPVPVRPAYSRSPSPLPYARGPTSGASDFPPLAGDSPARKASPAPAAPAASDSSIEEILPSDARMPSRIKGGGPSDAEEQDPSSSRRPPRPPSLEVDPGLPPSGGRSTRNSPSPYYPGESQQKGWSYAQAAGPRRESSQDSMASAMEEAAARSMEDSRGASFVHKEVPLRVISGLDVVGASPELLLDPLVSLQRILFAEEKAAYRQAIAQSSEDGKMHPIAAIHHSATYQASLCKLMEYCLSPVLTALWERQHQCQLQLAFLQQEERDLREAAAAVAAAADASPPKLQRPSSVRTRPGEPGVTPRVSNPKSEAPIEPLSGAGLSWTGKTLEELRGLEVGTESNSKPPEGRNAASTRVDPAGEAVIERTREARARGGGGVVEGQEKEKPLIQWD</sequence>
<accession>A0A1Y1HQ91</accession>
<dbReference type="InterPro" id="IPR037518">
    <property type="entry name" value="MPN"/>
</dbReference>
<evidence type="ECO:0000256" key="1">
    <source>
        <dbReference type="SAM" id="MobiDB-lite"/>
    </source>
</evidence>
<evidence type="ECO:0000259" key="2">
    <source>
        <dbReference type="PROSITE" id="PS50249"/>
    </source>
</evidence>
<feature type="compositionally biased region" description="Low complexity" evidence="1">
    <location>
        <begin position="295"/>
        <end position="304"/>
    </location>
</feature>
<dbReference type="OMA" id="NHSAKHQ"/>
<feature type="compositionally biased region" description="Basic and acidic residues" evidence="1">
    <location>
        <begin position="305"/>
        <end position="314"/>
    </location>
</feature>
<dbReference type="GO" id="GO:0070552">
    <property type="term" value="C:BRISC complex"/>
    <property type="evidence" value="ECO:0000318"/>
    <property type="project" value="GO_Central"/>
</dbReference>